<proteinExistence type="predicted"/>
<evidence type="ECO:0000256" key="1">
    <source>
        <dbReference type="SAM" id="Phobius"/>
    </source>
</evidence>
<organism evidence="2 3">
    <name type="scientific">Nonomuraea mangrovi</name>
    <dbReference type="NCBI Taxonomy" id="2316207"/>
    <lineage>
        <taxon>Bacteria</taxon>
        <taxon>Bacillati</taxon>
        <taxon>Actinomycetota</taxon>
        <taxon>Actinomycetes</taxon>
        <taxon>Streptosporangiales</taxon>
        <taxon>Streptosporangiaceae</taxon>
        <taxon>Nonomuraea</taxon>
    </lineage>
</organism>
<reference evidence="3" key="1">
    <citation type="journal article" date="2019" name="Int. J. Syst. Evol. Microbiol.">
        <title>The Global Catalogue of Microorganisms (GCM) 10K type strain sequencing project: providing services to taxonomists for standard genome sequencing and annotation.</title>
        <authorList>
            <consortium name="The Broad Institute Genomics Platform"/>
            <consortium name="The Broad Institute Genome Sequencing Center for Infectious Disease"/>
            <person name="Wu L."/>
            <person name="Ma J."/>
        </authorList>
    </citation>
    <scope>NUCLEOTIDE SEQUENCE [LARGE SCALE GENOMIC DNA]</scope>
    <source>
        <strain evidence="3">ICMP 6774ER</strain>
    </source>
</reference>
<evidence type="ECO:0000313" key="3">
    <source>
        <dbReference type="Proteomes" id="UP001597368"/>
    </source>
</evidence>
<comment type="caution">
    <text evidence="2">The sequence shown here is derived from an EMBL/GenBank/DDBJ whole genome shotgun (WGS) entry which is preliminary data.</text>
</comment>
<evidence type="ECO:0000313" key="2">
    <source>
        <dbReference type="EMBL" id="MFD1936563.1"/>
    </source>
</evidence>
<dbReference type="Proteomes" id="UP001597368">
    <property type="component" value="Unassembled WGS sequence"/>
</dbReference>
<keyword evidence="1" id="KW-0472">Membrane</keyword>
<name>A0ABW4T3N2_9ACTN</name>
<accession>A0ABW4T3N2</accession>
<sequence>MDSPRDNPAFHTISVPDEWSWTASGAISFVPVTLSGMTLGYLWAAAREESAGFVPAESAGAEGRNAAIAWVGRLREAKAAGDLPLAALHRWAGEPEDQVCGTVQTQAQSELPALTALDELARRD</sequence>
<gene>
    <name evidence="2" type="ORF">ACFSKW_34335</name>
</gene>
<keyword evidence="1" id="KW-0812">Transmembrane</keyword>
<keyword evidence="1" id="KW-1133">Transmembrane helix</keyword>
<protein>
    <submittedName>
        <fullName evidence="2">Uncharacterized protein</fullName>
    </submittedName>
</protein>
<keyword evidence="3" id="KW-1185">Reference proteome</keyword>
<dbReference type="RefSeq" id="WP_379576958.1">
    <property type="nucleotide sequence ID" value="NZ_JBHUFV010000051.1"/>
</dbReference>
<dbReference type="EMBL" id="JBHUFV010000051">
    <property type="protein sequence ID" value="MFD1936563.1"/>
    <property type="molecule type" value="Genomic_DNA"/>
</dbReference>
<feature type="transmembrane region" description="Helical" evidence="1">
    <location>
        <begin position="20"/>
        <end position="44"/>
    </location>
</feature>